<dbReference type="STRING" id="60517.A0A0R3VZN1"/>
<keyword evidence="6 10" id="KW-0255">Endonuclease</keyword>
<comment type="similarity">
    <text evidence="2 10">Belongs to the ANKZF1/VMS1 family.</text>
</comment>
<evidence type="ECO:0000313" key="13">
    <source>
        <dbReference type="EMBL" id="VDK26471.1"/>
    </source>
</evidence>
<dbReference type="Pfam" id="PF18826">
    <property type="entry name" value="bVLRF1"/>
    <property type="match status" value="1"/>
</dbReference>
<dbReference type="InterPro" id="IPR041175">
    <property type="entry name" value="VLRF1/Vms1"/>
</dbReference>
<evidence type="ECO:0000256" key="9">
    <source>
        <dbReference type="ARBA" id="ARBA00023054"/>
    </source>
</evidence>
<keyword evidence="3 10" id="KW-0963">Cytoplasm</keyword>
<keyword evidence="14" id="KW-1185">Reference proteome</keyword>
<evidence type="ECO:0000256" key="4">
    <source>
        <dbReference type="ARBA" id="ARBA00022722"/>
    </source>
</evidence>
<evidence type="ECO:0000256" key="11">
    <source>
        <dbReference type="SAM" id="MobiDB-lite"/>
    </source>
</evidence>
<organism evidence="15">
    <name type="scientific">Taenia asiatica</name>
    <name type="common">Asian tapeworm</name>
    <dbReference type="NCBI Taxonomy" id="60517"/>
    <lineage>
        <taxon>Eukaryota</taxon>
        <taxon>Metazoa</taxon>
        <taxon>Spiralia</taxon>
        <taxon>Lophotrochozoa</taxon>
        <taxon>Platyhelminthes</taxon>
        <taxon>Cestoda</taxon>
        <taxon>Eucestoda</taxon>
        <taxon>Cyclophyllidea</taxon>
        <taxon>Taeniidae</taxon>
        <taxon>Taenia</taxon>
    </lineage>
</organism>
<accession>A0A0R3VZN1</accession>
<evidence type="ECO:0000256" key="3">
    <source>
        <dbReference type="ARBA" id="ARBA00022490"/>
    </source>
</evidence>
<evidence type="ECO:0000256" key="1">
    <source>
        <dbReference type="ARBA" id="ARBA00004496"/>
    </source>
</evidence>
<dbReference type="PANTHER" id="PTHR16036:SF2">
    <property type="entry name" value="TRNA ENDONUCLEASE ANKZF1"/>
    <property type="match status" value="1"/>
</dbReference>
<feature type="region of interest" description="Disordered" evidence="11">
    <location>
        <begin position="27"/>
        <end position="56"/>
    </location>
</feature>
<evidence type="ECO:0000313" key="14">
    <source>
        <dbReference type="Proteomes" id="UP000282613"/>
    </source>
</evidence>
<sequence length="85" mass="9220">VNYSLTLPIIQDKEVVHKTLHRYTVRAKQGSGQSLRDATQGGLSGHKSAGSSLRRHGEMAIRAVSDRSSFDLRNPTSMLGVCARG</sequence>
<keyword evidence="5" id="KW-0677">Repeat</keyword>
<keyword evidence="4 10" id="KW-0540">Nuclease</keyword>
<dbReference type="AlphaFoldDB" id="A0A0R3VZN1"/>
<proteinExistence type="inferred from homology"/>
<dbReference type="InterPro" id="IPR047139">
    <property type="entry name" value="ANKZ1/VMS1"/>
</dbReference>
<keyword evidence="8" id="KW-0040">ANK repeat</keyword>
<dbReference type="GO" id="GO:0016787">
    <property type="term" value="F:hydrolase activity"/>
    <property type="evidence" value="ECO:0007669"/>
    <property type="project" value="UniProtKB-KW"/>
</dbReference>
<evidence type="ECO:0000256" key="10">
    <source>
        <dbReference type="PROSITE-ProRule" id="PRU01389"/>
    </source>
</evidence>
<dbReference type="GO" id="GO:0005737">
    <property type="term" value="C:cytoplasm"/>
    <property type="evidence" value="ECO:0007669"/>
    <property type="project" value="UniProtKB-SubCell"/>
</dbReference>
<evidence type="ECO:0000256" key="2">
    <source>
        <dbReference type="ARBA" id="ARBA00009262"/>
    </source>
</evidence>
<evidence type="ECO:0000256" key="6">
    <source>
        <dbReference type="ARBA" id="ARBA00022759"/>
    </source>
</evidence>
<dbReference type="WBParaSite" id="TASK_0000287501-mRNA-1">
    <property type="protein sequence ID" value="TASK_0000287501-mRNA-1"/>
    <property type="gene ID" value="TASK_0000287501"/>
</dbReference>
<dbReference type="OrthoDB" id="429841at2759"/>
<dbReference type="GO" id="GO:0004519">
    <property type="term" value="F:endonuclease activity"/>
    <property type="evidence" value="ECO:0007669"/>
    <property type="project" value="UniProtKB-KW"/>
</dbReference>
<comment type="domain">
    <text evidence="10">The VLRF1 domain mediates binding to the 60S ribosomal subunit.</text>
</comment>
<dbReference type="Proteomes" id="UP000282613">
    <property type="component" value="Unassembled WGS sequence"/>
</dbReference>
<dbReference type="EMBL" id="UYRS01003713">
    <property type="protein sequence ID" value="VDK26471.1"/>
    <property type="molecule type" value="Genomic_DNA"/>
</dbReference>
<evidence type="ECO:0000256" key="8">
    <source>
        <dbReference type="ARBA" id="ARBA00023043"/>
    </source>
</evidence>
<evidence type="ECO:0000256" key="7">
    <source>
        <dbReference type="ARBA" id="ARBA00022801"/>
    </source>
</evidence>
<gene>
    <name evidence="13" type="ORF">TASK_LOCUS2876</name>
</gene>
<evidence type="ECO:0000256" key="5">
    <source>
        <dbReference type="ARBA" id="ARBA00022737"/>
    </source>
</evidence>
<reference evidence="13 14" key="2">
    <citation type="submission" date="2018-11" db="EMBL/GenBank/DDBJ databases">
        <authorList>
            <consortium name="Pathogen Informatics"/>
        </authorList>
    </citation>
    <scope>NUCLEOTIDE SEQUENCE [LARGE SCALE GENOMIC DNA]</scope>
</reference>
<comment type="subcellular location">
    <subcellularLocation>
        <location evidence="1">Cytoplasm</location>
    </subcellularLocation>
</comment>
<evidence type="ECO:0000259" key="12">
    <source>
        <dbReference type="PROSITE" id="PS52044"/>
    </source>
</evidence>
<feature type="active site" evidence="10">
    <location>
        <position position="33"/>
    </location>
</feature>
<evidence type="ECO:0000313" key="15">
    <source>
        <dbReference type="WBParaSite" id="TASK_0000287501-mRNA-1"/>
    </source>
</evidence>
<keyword evidence="7 10" id="KW-0378">Hydrolase</keyword>
<dbReference type="PANTHER" id="PTHR16036">
    <property type="entry name" value="ANKYRIN REPEAT AND ZINC FINGER DOMAIN-CONTAINING PROTEIN 1"/>
    <property type="match status" value="1"/>
</dbReference>
<name>A0A0R3VZN1_TAEAS</name>
<dbReference type="PROSITE" id="PS52044">
    <property type="entry name" value="VLRF1"/>
    <property type="match status" value="1"/>
</dbReference>
<keyword evidence="9" id="KW-0175">Coiled coil</keyword>
<feature type="domain" description="VLRF1" evidence="12">
    <location>
        <begin position="1"/>
        <end position="85"/>
    </location>
</feature>
<protein>
    <submittedName>
        <fullName evidence="15">BVLRF1 domain-containing protein</fullName>
    </submittedName>
</protein>
<dbReference type="GO" id="GO:0036503">
    <property type="term" value="P:ERAD pathway"/>
    <property type="evidence" value="ECO:0007669"/>
    <property type="project" value="TreeGrafter"/>
</dbReference>
<reference evidence="15" key="1">
    <citation type="submission" date="2017-02" db="UniProtKB">
        <authorList>
            <consortium name="WormBaseParasite"/>
        </authorList>
    </citation>
    <scope>IDENTIFICATION</scope>
</reference>